<proteinExistence type="predicted"/>
<dbReference type="AlphaFoldDB" id="A0A0K2U3Y7"/>
<name>A0A0K2U3Y7_LEPSM</name>
<evidence type="ECO:0000313" key="2">
    <source>
        <dbReference type="EMBL" id="CDW32406.1"/>
    </source>
</evidence>
<protein>
    <submittedName>
        <fullName evidence="2">Uncharacterized protein</fullName>
    </submittedName>
</protein>
<dbReference type="EMBL" id="HACA01015045">
    <property type="protein sequence ID" value="CDW32406.1"/>
    <property type="molecule type" value="Transcribed_RNA"/>
</dbReference>
<evidence type="ECO:0000256" key="1">
    <source>
        <dbReference type="SAM" id="MobiDB-lite"/>
    </source>
</evidence>
<feature type="compositionally biased region" description="Polar residues" evidence="1">
    <location>
        <begin position="39"/>
        <end position="51"/>
    </location>
</feature>
<organism evidence="2">
    <name type="scientific">Lepeophtheirus salmonis</name>
    <name type="common">Salmon louse</name>
    <name type="synonym">Caligus salmonis</name>
    <dbReference type="NCBI Taxonomy" id="72036"/>
    <lineage>
        <taxon>Eukaryota</taxon>
        <taxon>Metazoa</taxon>
        <taxon>Ecdysozoa</taxon>
        <taxon>Arthropoda</taxon>
        <taxon>Crustacea</taxon>
        <taxon>Multicrustacea</taxon>
        <taxon>Hexanauplia</taxon>
        <taxon>Copepoda</taxon>
        <taxon>Siphonostomatoida</taxon>
        <taxon>Caligidae</taxon>
        <taxon>Lepeophtheirus</taxon>
    </lineage>
</organism>
<feature type="non-terminal residue" evidence="2">
    <location>
        <position position="1"/>
    </location>
</feature>
<reference evidence="2" key="1">
    <citation type="submission" date="2014-05" db="EMBL/GenBank/DDBJ databases">
        <authorList>
            <person name="Chronopoulou M."/>
        </authorList>
    </citation>
    <scope>NUCLEOTIDE SEQUENCE</scope>
    <source>
        <tissue evidence="2">Whole organism</tissue>
    </source>
</reference>
<accession>A0A0K2U3Y7</accession>
<feature type="region of interest" description="Disordered" evidence="1">
    <location>
        <begin position="1"/>
        <end position="52"/>
    </location>
</feature>
<sequence>TKGGREQITIHKGSLFREPKNDKNTKISPCPEKDKKIQNRNPSSRQGLVHSQHNRGLRFCKFQVSAFLI</sequence>
<feature type="compositionally biased region" description="Basic and acidic residues" evidence="1">
    <location>
        <begin position="1"/>
        <end position="37"/>
    </location>
</feature>